<sequence>MTTAMTAGRFGAARRHGRQARAGAAEGDGGGDQAVGHSARVRGKQRAAQLGTRAGSRGRAAAGVAEQRGRATRTAQTTRLRRGTTRARARTTARRGRLRERRARQGEEKESEGRGRLRTRGQSEGKGRGALGAALALPVACLSHLAHPATPAALASPTQPCPLLLATDRSPLTSSPSSQRAKVWRGPPVADSKLMDATASSVLLGAPLHPLWSALPRRNLPSSPAAQALPTSTASCPSSLHLCLHRPPPELCLRCWPPERSIDRSIDR</sequence>
<dbReference type="AlphaFoldDB" id="Q5SNL4"/>
<reference evidence="3" key="2">
    <citation type="journal article" date="2008" name="Nucleic Acids Res.">
        <title>The rice annotation project database (RAP-DB): 2008 update.</title>
        <authorList>
            <consortium name="The rice annotation project (RAP)"/>
        </authorList>
    </citation>
    <scope>GENOME REANNOTATION</scope>
    <source>
        <strain evidence="3">cv. Nipponbare</strain>
    </source>
</reference>
<proteinExistence type="predicted"/>
<evidence type="ECO:0000313" key="3">
    <source>
        <dbReference type="Proteomes" id="UP000000763"/>
    </source>
</evidence>
<dbReference type="EMBL" id="AP002485">
    <property type="protein sequence ID" value="BAD72192.1"/>
    <property type="molecule type" value="Genomic_DNA"/>
</dbReference>
<feature type="compositionally biased region" description="Basic residues" evidence="1">
    <location>
        <begin position="79"/>
        <end position="102"/>
    </location>
</feature>
<feature type="region of interest" description="Disordered" evidence="1">
    <location>
        <begin position="166"/>
        <end position="185"/>
    </location>
</feature>
<gene>
    <name evidence="2" type="primary">P0491E01.35</name>
</gene>
<accession>Q5SNL4</accession>
<evidence type="ECO:0000256" key="1">
    <source>
        <dbReference type="SAM" id="MobiDB-lite"/>
    </source>
</evidence>
<evidence type="ECO:0000313" key="2">
    <source>
        <dbReference type="EMBL" id="BAD72192.1"/>
    </source>
</evidence>
<feature type="region of interest" description="Disordered" evidence="1">
    <location>
        <begin position="1"/>
        <end position="127"/>
    </location>
</feature>
<reference evidence="3" key="1">
    <citation type="journal article" date="2005" name="Nature">
        <title>The map-based sequence of the rice genome.</title>
        <authorList>
            <consortium name="International rice genome sequencing project (IRGSP)"/>
            <person name="Matsumoto T."/>
            <person name="Wu J."/>
            <person name="Kanamori H."/>
            <person name="Katayose Y."/>
            <person name="Fujisawa M."/>
            <person name="Namiki N."/>
            <person name="Mizuno H."/>
            <person name="Yamamoto K."/>
            <person name="Antonio B.A."/>
            <person name="Baba T."/>
            <person name="Sakata K."/>
            <person name="Nagamura Y."/>
            <person name="Aoki H."/>
            <person name="Arikawa K."/>
            <person name="Arita K."/>
            <person name="Bito T."/>
            <person name="Chiden Y."/>
            <person name="Fujitsuka N."/>
            <person name="Fukunaka R."/>
            <person name="Hamada M."/>
            <person name="Harada C."/>
            <person name="Hayashi A."/>
            <person name="Hijishita S."/>
            <person name="Honda M."/>
            <person name="Hosokawa S."/>
            <person name="Ichikawa Y."/>
            <person name="Idonuma A."/>
            <person name="Iijima M."/>
            <person name="Ikeda M."/>
            <person name="Ikeno M."/>
            <person name="Ito K."/>
            <person name="Ito S."/>
            <person name="Ito T."/>
            <person name="Ito Y."/>
            <person name="Ito Y."/>
            <person name="Iwabuchi A."/>
            <person name="Kamiya K."/>
            <person name="Karasawa W."/>
            <person name="Kurita K."/>
            <person name="Katagiri S."/>
            <person name="Kikuta A."/>
            <person name="Kobayashi H."/>
            <person name="Kobayashi N."/>
            <person name="Machita K."/>
            <person name="Maehara T."/>
            <person name="Masukawa M."/>
            <person name="Mizubayashi T."/>
            <person name="Mukai Y."/>
            <person name="Nagasaki H."/>
            <person name="Nagata Y."/>
            <person name="Naito S."/>
            <person name="Nakashima M."/>
            <person name="Nakama Y."/>
            <person name="Nakamichi Y."/>
            <person name="Nakamura M."/>
            <person name="Meguro A."/>
            <person name="Negishi M."/>
            <person name="Ohta I."/>
            <person name="Ohta T."/>
            <person name="Okamoto M."/>
            <person name="Ono N."/>
            <person name="Saji S."/>
            <person name="Sakaguchi M."/>
            <person name="Sakai K."/>
            <person name="Shibata M."/>
            <person name="Shimokawa T."/>
            <person name="Song J."/>
            <person name="Takazaki Y."/>
            <person name="Terasawa K."/>
            <person name="Tsugane M."/>
            <person name="Tsuji K."/>
            <person name="Ueda S."/>
            <person name="Waki K."/>
            <person name="Yamagata H."/>
            <person name="Yamamoto M."/>
            <person name="Yamamoto S."/>
            <person name="Yamane H."/>
            <person name="Yoshiki S."/>
            <person name="Yoshihara R."/>
            <person name="Yukawa K."/>
            <person name="Zhong H."/>
            <person name="Yano M."/>
            <person name="Yuan Q."/>
            <person name="Ouyang S."/>
            <person name="Liu J."/>
            <person name="Jones K.M."/>
            <person name="Gansberger K."/>
            <person name="Moffat K."/>
            <person name="Hill J."/>
            <person name="Bera J."/>
            <person name="Fadrosh D."/>
            <person name="Jin S."/>
            <person name="Johri S."/>
            <person name="Kim M."/>
            <person name="Overton L."/>
            <person name="Reardon M."/>
            <person name="Tsitrin T."/>
            <person name="Vuong H."/>
            <person name="Weaver B."/>
            <person name="Ciecko A."/>
            <person name="Tallon L."/>
            <person name="Jackson J."/>
            <person name="Pai G."/>
            <person name="Aken S.V."/>
            <person name="Utterback T."/>
            <person name="Reidmuller S."/>
            <person name="Feldblyum T."/>
            <person name="Hsiao J."/>
            <person name="Zismann V."/>
            <person name="Iobst S."/>
            <person name="de Vazeille A.R."/>
            <person name="Buell C.R."/>
            <person name="Ying K."/>
            <person name="Li Y."/>
            <person name="Lu T."/>
            <person name="Huang Y."/>
            <person name="Zhao Q."/>
            <person name="Feng Q."/>
            <person name="Zhang L."/>
            <person name="Zhu J."/>
            <person name="Weng Q."/>
            <person name="Mu J."/>
            <person name="Lu Y."/>
            <person name="Fan D."/>
            <person name="Liu Y."/>
            <person name="Guan J."/>
            <person name="Zhang Y."/>
            <person name="Yu S."/>
            <person name="Liu X."/>
            <person name="Zhang Y."/>
            <person name="Hong G."/>
            <person name="Han B."/>
            <person name="Choisne N."/>
            <person name="Demange N."/>
            <person name="Orjeda G."/>
            <person name="Samain S."/>
            <person name="Cattolico L."/>
            <person name="Pelletier E."/>
            <person name="Couloux A."/>
            <person name="Segurens B."/>
            <person name="Wincker P."/>
            <person name="D'Hont A."/>
            <person name="Scarpelli C."/>
            <person name="Weissenbach J."/>
            <person name="Salanoubat M."/>
            <person name="Quetier F."/>
            <person name="Yu Y."/>
            <person name="Kim H.R."/>
            <person name="Rambo T."/>
            <person name="Currie J."/>
            <person name="Collura K."/>
            <person name="Luo M."/>
            <person name="Yang T."/>
            <person name="Ammiraju J.S.S."/>
            <person name="Engler F."/>
            <person name="Soderlund C."/>
            <person name="Wing R.A."/>
            <person name="Palmer L.E."/>
            <person name="de la Bastide M."/>
            <person name="Spiegel L."/>
            <person name="Nascimento L."/>
            <person name="Zutavern T."/>
            <person name="O'Shaughnessy A."/>
            <person name="Dike S."/>
            <person name="Dedhia N."/>
            <person name="Preston R."/>
            <person name="Balija V."/>
            <person name="McCombie W.R."/>
            <person name="Chow T."/>
            <person name="Chen H."/>
            <person name="Chung M."/>
            <person name="Chen C."/>
            <person name="Shaw J."/>
            <person name="Wu H."/>
            <person name="Hsiao K."/>
            <person name="Chao Y."/>
            <person name="Chu M."/>
            <person name="Cheng C."/>
            <person name="Hour A."/>
            <person name="Lee P."/>
            <person name="Lin S."/>
            <person name="Lin Y."/>
            <person name="Liou J."/>
            <person name="Liu S."/>
            <person name="Hsing Y."/>
            <person name="Raghuvanshi S."/>
            <person name="Mohanty A."/>
            <person name="Bharti A.K."/>
            <person name="Gaur A."/>
            <person name="Gupta V."/>
            <person name="Kumar D."/>
            <person name="Ravi V."/>
            <person name="Vij S."/>
            <person name="Kapur A."/>
            <person name="Khurana P."/>
            <person name="Khurana P."/>
            <person name="Khurana J.P."/>
            <person name="Tyagi A.K."/>
            <person name="Gaikwad K."/>
            <person name="Singh A."/>
            <person name="Dalal V."/>
            <person name="Srivastava S."/>
            <person name="Dixit A."/>
            <person name="Pal A.K."/>
            <person name="Ghazi I.A."/>
            <person name="Yadav M."/>
            <person name="Pandit A."/>
            <person name="Bhargava A."/>
            <person name="Sureshbabu K."/>
            <person name="Batra K."/>
            <person name="Sharma T.R."/>
            <person name="Mohapatra T."/>
            <person name="Singh N.K."/>
            <person name="Messing J."/>
            <person name="Nelson A.B."/>
            <person name="Fuks G."/>
            <person name="Kavchok S."/>
            <person name="Keizer G."/>
            <person name="Linton E."/>
            <person name="Llaca V."/>
            <person name="Song R."/>
            <person name="Tanyolac B."/>
            <person name="Young S."/>
            <person name="Ho-Il K."/>
            <person name="Hahn J.H."/>
            <person name="Sangsakoo G."/>
            <person name="Vanavichit A."/>
            <person name="de Mattos Luiz.A.T."/>
            <person name="Zimmer P.D."/>
            <person name="Malone G."/>
            <person name="Dellagostin O."/>
            <person name="de Oliveira A.C."/>
            <person name="Bevan M."/>
            <person name="Bancroft I."/>
            <person name="Minx P."/>
            <person name="Cordum H."/>
            <person name="Wilson R."/>
            <person name="Cheng Z."/>
            <person name="Jin W."/>
            <person name="Jiang J."/>
            <person name="Leong S.A."/>
            <person name="Iwama H."/>
            <person name="Gojobori T."/>
            <person name="Itoh T."/>
            <person name="Niimura Y."/>
            <person name="Fujii Y."/>
            <person name="Habara T."/>
            <person name="Sakai H."/>
            <person name="Sato Y."/>
            <person name="Wilson G."/>
            <person name="Kumar K."/>
            <person name="McCouch S."/>
            <person name="Juretic N."/>
            <person name="Hoen D."/>
            <person name="Wright S."/>
            <person name="Bruskiewich R."/>
            <person name="Bureau T."/>
            <person name="Miyao A."/>
            <person name="Hirochika H."/>
            <person name="Nishikawa T."/>
            <person name="Kadowaki K."/>
            <person name="Sugiura M."/>
            <person name="Burr B."/>
            <person name="Sasaki T."/>
        </authorList>
    </citation>
    <scope>NUCLEOTIDE SEQUENCE [LARGE SCALE GENOMIC DNA]</scope>
    <source>
        <strain evidence="3">cv. Nipponbare</strain>
    </source>
</reference>
<organism evidence="2 3">
    <name type="scientific">Oryza sativa subsp. japonica</name>
    <name type="common">Rice</name>
    <dbReference type="NCBI Taxonomy" id="39947"/>
    <lineage>
        <taxon>Eukaryota</taxon>
        <taxon>Viridiplantae</taxon>
        <taxon>Streptophyta</taxon>
        <taxon>Embryophyta</taxon>
        <taxon>Tracheophyta</taxon>
        <taxon>Spermatophyta</taxon>
        <taxon>Magnoliopsida</taxon>
        <taxon>Liliopsida</taxon>
        <taxon>Poales</taxon>
        <taxon>Poaceae</taxon>
        <taxon>BOP clade</taxon>
        <taxon>Oryzoideae</taxon>
        <taxon>Oryzeae</taxon>
        <taxon>Oryzinae</taxon>
        <taxon>Oryza</taxon>
        <taxon>Oryza sativa</taxon>
    </lineage>
</organism>
<dbReference type="Proteomes" id="UP000000763">
    <property type="component" value="Chromosome 2"/>
</dbReference>
<feature type="compositionally biased region" description="Polar residues" evidence="1">
    <location>
        <begin position="170"/>
        <end position="180"/>
    </location>
</feature>
<protein>
    <submittedName>
        <fullName evidence="2">Epstein-Barr virus EBNA-1-like</fullName>
    </submittedName>
</protein>
<feature type="compositionally biased region" description="Basic and acidic residues" evidence="1">
    <location>
        <begin position="103"/>
        <end position="127"/>
    </location>
</feature>
<feature type="compositionally biased region" description="Low complexity" evidence="1">
    <location>
        <begin position="53"/>
        <end position="78"/>
    </location>
</feature>
<name>Q5SNL4_ORYSJ</name>